<dbReference type="STRING" id="50429.A0A2B4RWN5"/>
<accession>A0A2B4RWN5</accession>
<comment type="caution">
    <text evidence="3">The sequence shown here is derived from an EMBL/GenBank/DDBJ whole genome shotgun (WGS) entry which is preliminary data.</text>
</comment>
<dbReference type="InterPro" id="IPR007052">
    <property type="entry name" value="CS_dom"/>
</dbReference>
<proteinExistence type="predicted"/>
<dbReference type="InterPro" id="IPR008978">
    <property type="entry name" value="HSP20-like_chaperone"/>
</dbReference>
<name>A0A2B4RWN5_STYPI</name>
<dbReference type="InterPro" id="IPR004344">
    <property type="entry name" value="TTL/TTLL_fam"/>
</dbReference>
<keyword evidence="4" id="KW-1185">Reference proteome</keyword>
<protein>
    <submittedName>
        <fullName evidence="3">Protein BOBBER 1</fullName>
    </submittedName>
</protein>
<dbReference type="Pfam" id="PF03133">
    <property type="entry name" value="TTL"/>
    <property type="match status" value="1"/>
</dbReference>
<dbReference type="Gene3D" id="3.30.470.20">
    <property type="entry name" value="ATP-grasp fold, B domain"/>
    <property type="match status" value="1"/>
</dbReference>
<evidence type="ECO:0000313" key="4">
    <source>
        <dbReference type="Proteomes" id="UP000225706"/>
    </source>
</evidence>
<evidence type="ECO:0000259" key="2">
    <source>
        <dbReference type="PROSITE" id="PS51203"/>
    </source>
</evidence>
<dbReference type="PANTHER" id="PTHR46088:SF1">
    <property type="entry name" value="TUBULIN--TYROSINE LIGASE-LIKE PROTEIN 12"/>
    <property type="match status" value="1"/>
</dbReference>
<reference evidence="4" key="1">
    <citation type="journal article" date="2017" name="bioRxiv">
        <title>Comparative analysis of the genomes of Stylophora pistillata and Acropora digitifera provides evidence for extensive differences between species of corals.</title>
        <authorList>
            <person name="Voolstra C.R."/>
            <person name="Li Y."/>
            <person name="Liew Y.J."/>
            <person name="Baumgarten S."/>
            <person name="Zoccola D."/>
            <person name="Flot J.-F."/>
            <person name="Tambutte S."/>
            <person name="Allemand D."/>
            <person name="Aranda M."/>
        </authorList>
    </citation>
    <scope>NUCLEOTIDE SEQUENCE [LARGE SCALE GENOMIC DNA]</scope>
</reference>
<dbReference type="Gene3D" id="2.60.40.790">
    <property type="match status" value="1"/>
</dbReference>
<dbReference type="AlphaFoldDB" id="A0A2B4RWN5"/>
<evidence type="ECO:0000256" key="1">
    <source>
        <dbReference type="SAM" id="MobiDB-lite"/>
    </source>
</evidence>
<feature type="region of interest" description="Disordered" evidence="1">
    <location>
        <begin position="170"/>
        <end position="190"/>
    </location>
</feature>
<dbReference type="InterPro" id="IPR027749">
    <property type="entry name" value="TTLL12"/>
</dbReference>
<dbReference type="PANTHER" id="PTHR46088">
    <property type="entry name" value="TUBULIN--TYROSINE LIGASE-LIKE PROTEIN 12"/>
    <property type="match status" value="1"/>
</dbReference>
<dbReference type="OrthoDB" id="60477at2759"/>
<evidence type="ECO:0000313" key="3">
    <source>
        <dbReference type="EMBL" id="PFX20655.1"/>
    </source>
</evidence>
<feature type="domain" description="CS" evidence="2">
    <location>
        <begin position="195"/>
        <end position="287"/>
    </location>
</feature>
<dbReference type="SUPFAM" id="SSF49764">
    <property type="entry name" value="HSP20-like chaperones"/>
    <property type="match status" value="1"/>
</dbReference>
<feature type="compositionally biased region" description="Basic and acidic residues" evidence="1">
    <location>
        <begin position="170"/>
        <end position="186"/>
    </location>
</feature>
<organism evidence="3 4">
    <name type="scientific">Stylophora pistillata</name>
    <name type="common">Smooth cauliflower coral</name>
    <dbReference type="NCBI Taxonomy" id="50429"/>
    <lineage>
        <taxon>Eukaryota</taxon>
        <taxon>Metazoa</taxon>
        <taxon>Cnidaria</taxon>
        <taxon>Anthozoa</taxon>
        <taxon>Hexacorallia</taxon>
        <taxon>Scleractinia</taxon>
        <taxon>Astrocoeniina</taxon>
        <taxon>Pocilloporidae</taxon>
        <taxon>Stylophora</taxon>
    </lineage>
</organism>
<dbReference type="CDD" id="cd06467">
    <property type="entry name" value="p23_NUDC_like"/>
    <property type="match status" value="1"/>
</dbReference>
<dbReference type="Proteomes" id="UP000225706">
    <property type="component" value="Unassembled WGS sequence"/>
</dbReference>
<dbReference type="PROSITE" id="PS51203">
    <property type="entry name" value="CS"/>
    <property type="match status" value="1"/>
</dbReference>
<sequence>MASNSARTTCIGWEDFLALHRPQLLSIGLPEHLWERLYKKLAPIPSYDASEAFELHKDEQFVSLGHWSLHARRALEKFGDVFLIEHAWSSDGGATANKSLEKSPELLTRVKEMLWHKENNPDDEATGEALLDSSLVLSQIGGINEEKAKEALEATDGDLIEALCQITDDSHETKKSSKSNREKEEYPESMGFGYGTTSSYSWSEEEEGAMTVLVSIPVTAKKRDVVNKLATKRWTLGLKGYAPIIDGEFYGNVCPDESFWTFDSPGVLVMTLQKPENEESELWPKILKMMLMYKYIKDCFETVFHRKRRVCLQYSVTVKSLKPLQLLIHNTPHVKVAEKEHDPNVFLDEYESSGLLCGGTKKNGTVNHKVTHEEFLKHLSSNYLTKKQITWDAIQSKIQESIAKLFYAVAPSLSAFQGRSGRKLCAVYGVDVLLKDTFEPLIIGINPTPKFDSQKCFADVLITAFGQNGECLESANISQISVKEG</sequence>
<gene>
    <name evidence="3" type="primary">BOB1</name>
    <name evidence="3" type="ORF">AWC38_SpisGene14888</name>
</gene>
<dbReference type="EMBL" id="LSMT01000308">
    <property type="protein sequence ID" value="PFX20655.1"/>
    <property type="molecule type" value="Genomic_DNA"/>
</dbReference>
<dbReference type="Pfam" id="PF04969">
    <property type="entry name" value="CS"/>
    <property type="match status" value="1"/>
</dbReference>
<dbReference type="GO" id="GO:0005737">
    <property type="term" value="C:cytoplasm"/>
    <property type="evidence" value="ECO:0007669"/>
    <property type="project" value="TreeGrafter"/>
</dbReference>